<keyword evidence="3" id="KW-1185">Reference proteome</keyword>
<evidence type="ECO:0000256" key="1">
    <source>
        <dbReference type="SAM" id="MobiDB-lite"/>
    </source>
</evidence>
<dbReference type="EMBL" id="JADIKM010000003">
    <property type="protein sequence ID" value="MFK2905022.1"/>
    <property type="molecule type" value="Genomic_DNA"/>
</dbReference>
<dbReference type="RefSeq" id="WP_404634075.1">
    <property type="nucleotide sequence ID" value="NZ_JADIKM010000003.1"/>
</dbReference>
<reference evidence="2 3" key="1">
    <citation type="submission" date="2020-10" db="EMBL/GenBank/DDBJ databases">
        <title>Phylogeny of dyella-like bacteria.</title>
        <authorList>
            <person name="Fu J."/>
        </authorList>
    </citation>
    <scope>NUCLEOTIDE SEQUENCE [LARGE SCALE GENOMIC DNA]</scope>
    <source>
        <strain evidence="2 3">Gsoil3046</strain>
    </source>
</reference>
<sequence length="252" mass="27347">MTDRKAKRPYTMSPAALEQRRSNLPAAAAAATGPITEEGKAASSRNAWVHGRYSAINRQHFGQSASAISKMFGKPCVTTCPFHPDNPERTEHPCSLVLDGLTRAGGSCLDKTVYVHALDSLMRAFTDGDMDGMHGLLAGQMAGNMELLHKIRESIANDGLLLSIPWVSKEGEVVYDKDGHMVIAEYKPNPMLAALIKFNESLGINFAELMATPRAREKLKDDDEAADGLQSLLGAIFNRAQKRLPSPGRDDG</sequence>
<evidence type="ECO:0000313" key="3">
    <source>
        <dbReference type="Proteomes" id="UP001620460"/>
    </source>
</evidence>
<evidence type="ECO:0000313" key="2">
    <source>
        <dbReference type="EMBL" id="MFK2905022.1"/>
    </source>
</evidence>
<comment type="caution">
    <text evidence="2">The sequence shown here is derived from an EMBL/GenBank/DDBJ whole genome shotgun (WGS) entry which is preliminary data.</text>
</comment>
<gene>
    <name evidence="2" type="ORF">ISP17_13755</name>
</gene>
<feature type="region of interest" description="Disordered" evidence="1">
    <location>
        <begin position="1"/>
        <end position="33"/>
    </location>
</feature>
<dbReference type="Proteomes" id="UP001620460">
    <property type="component" value="Unassembled WGS sequence"/>
</dbReference>
<proteinExistence type="predicted"/>
<organism evidence="2 3">
    <name type="scientific">Dyella ginsengisoli</name>
    <dbReference type="NCBI Taxonomy" id="363848"/>
    <lineage>
        <taxon>Bacteria</taxon>
        <taxon>Pseudomonadati</taxon>
        <taxon>Pseudomonadota</taxon>
        <taxon>Gammaproteobacteria</taxon>
        <taxon>Lysobacterales</taxon>
        <taxon>Rhodanobacteraceae</taxon>
        <taxon>Dyella</taxon>
    </lineage>
</organism>
<name>A0ABW8JVA0_9GAMM</name>
<protein>
    <submittedName>
        <fullName evidence="2">Uncharacterized protein</fullName>
    </submittedName>
</protein>
<accession>A0ABW8JVA0</accession>